<evidence type="ECO:0000259" key="2">
    <source>
        <dbReference type="PROSITE" id="PS50879"/>
    </source>
</evidence>
<dbReference type="InterPro" id="IPR012337">
    <property type="entry name" value="RNaseH-like_sf"/>
</dbReference>
<dbReference type="PANTHER" id="PTHR33481:SF1">
    <property type="entry name" value="ENDONUCLEASE_EXONUCLEASE_PHOSPHATASE DOMAIN-CONTAINING PROTEIN-RELATED"/>
    <property type="match status" value="1"/>
</dbReference>
<protein>
    <submittedName>
        <fullName evidence="3">Uncharacterized protein</fullName>
    </submittedName>
</protein>
<dbReference type="EMBL" id="JAJSOF020000005">
    <property type="protein sequence ID" value="KAJ4447476.1"/>
    <property type="molecule type" value="Genomic_DNA"/>
</dbReference>
<dbReference type="CDD" id="cd09276">
    <property type="entry name" value="Rnase_HI_RT_non_LTR"/>
    <property type="match status" value="1"/>
</dbReference>
<gene>
    <name evidence="3" type="ORF">ANN_09483</name>
</gene>
<dbReference type="Proteomes" id="UP001148838">
    <property type="component" value="Unassembled WGS sequence"/>
</dbReference>
<evidence type="ECO:0000259" key="1">
    <source>
        <dbReference type="PROSITE" id="PS50878"/>
    </source>
</evidence>
<reference evidence="3 4" key="1">
    <citation type="journal article" date="2022" name="Allergy">
        <title>Genome assembly and annotation of Periplaneta americana reveal a comprehensive cockroach allergen profile.</title>
        <authorList>
            <person name="Wang L."/>
            <person name="Xiong Q."/>
            <person name="Saelim N."/>
            <person name="Wang L."/>
            <person name="Nong W."/>
            <person name="Wan A.T."/>
            <person name="Shi M."/>
            <person name="Liu X."/>
            <person name="Cao Q."/>
            <person name="Hui J.H.L."/>
            <person name="Sookrung N."/>
            <person name="Leung T.F."/>
            <person name="Tungtrongchitr A."/>
            <person name="Tsui S.K.W."/>
        </authorList>
    </citation>
    <scope>NUCLEOTIDE SEQUENCE [LARGE SCALE GENOMIC DNA]</scope>
    <source>
        <strain evidence="3">PWHHKU_190912</strain>
    </source>
</reference>
<dbReference type="InterPro" id="IPR002156">
    <property type="entry name" value="RNaseH_domain"/>
</dbReference>
<dbReference type="PROSITE" id="PS50878">
    <property type="entry name" value="RT_POL"/>
    <property type="match status" value="1"/>
</dbReference>
<name>A0ABQ8TLF9_PERAM</name>
<dbReference type="InterPro" id="IPR000477">
    <property type="entry name" value="RT_dom"/>
</dbReference>
<feature type="domain" description="RNase H type-1" evidence="2">
    <location>
        <begin position="434"/>
        <end position="567"/>
    </location>
</feature>
<dbReference type="PANTHER" id="PTHR33481">
    <property type="entry name" value="REVERSE TRANSCRIPTASE"/>
    <property type="match status" value="1"/>
</dbReference>
<proteinExistence type="predicted"/>
<feature type="domain" description="Reverse transcriptase" evidence="1">
    <location>
        <begin position="5"/>
        <end position="278"/>
    </location>
</feature>
<keyword evidence="4" id="KW-1185">Reference proteome</keyword>
<evidence type="ECO:0000313" key="4">
    <source>
        <dbReference type="Proteomes" id="UP001148838"/>
    </source>
</evidence>
<dbReference type="Pfam" id="PF00078">
    <property type="entry name" value="RVT_1"/>
    <property type="match status" value="1"/>
</dbReference>
<organism evidence="3 4">
    <name type="scientific">Periplaneta americana</name>
    <name type="common">American cockroach</name>
    <name type="synonym">Blatta americana</name>
    <dbReference type="NCBI Taxonomy" id="6978"/>
    <lineage>
        <taxon>Eukaryota</taxon>
        <taxon>Metazoa</taxon>
        <taxon>Ecdysozoa</taxon>
        <taxon>Arthropoda</taxon>
        <taxon>Hexapoda</taxon>
        <taxon>Insecta</taxon>
        <taxon>Pterygota</taxon>
        <taxon>Neoptera</taxon>
        <taxon>Polyneoptera</taxon>
        <taxon>Dictyoptera</taxon>
        <taxon>Blattodea</taxon>
        <taxon>Blattoidea</taxon>
        <taxon>Blattidae</taxon>
        <taxon>Blattinae</taxon>
        <taxon>Periplaneta</taxon>
    </lineage>
</organism>
<dbReference type="InterPro" id="IPR036397">
    <property type="entry name" value="RNaseH_sf"/>
</dbReference>
<dbReference type="PROSITE" id="PS50879">
    <property type="entry name" value="RNASE_H_1"/>
    <property type="match status" value="1"/>
</dbReference>
<evidence type="ECO:0000313" key="3">
    <source>
        <dbReference type="EMBL" id="KAJ4447476.1"/>
    </source>
</evidence>
<dbReference type="Pfam" id="PF00075">
    <property type="entry name" value="RNase_H"/>
    <property type="match status" value="1"/>
</dbReference>
<accession>A0ABQ8TLF9</accession>
<comment type="caution">
    <text evidence="3">The sequence shown here is derived from an EMBL/GenBank/DDBJ whole genome shotgun (WGS) entry which is preliminary data.</text>
</comment>
<dbReference type="InterPro" id="IPR043502">
    <property type="entry name" value="DNA/RNA_pol_sf"/>
</dbReference>
<dbReference type="Gene3D" id="3.30.420.10">
    <property type="entry name" value="Ribonuclease H-like superfamily/Ribonuclease H"/>
    <property type="match status" value="1"/>
</dbReference>
<dbReference type="SUPFAM" id="SSF53098">
    <property type="entry name" value="Ribonuclease H-like"/>
    <property type="match status" value="1"/>
</dbReference>
<sequence>MLFNKCLRLGSFPSSWKNAPIIAIPKADKSKHHFITGYRGISLLSIPGKCLEKLIMDRLNFHLESTGRIPRQQYGFTAGKYTADAIKAVTNYVHHNRQQGLKCCLLKLDIAGAFDNAWHPGLLERLWNLECPPNIFRTIQDFLRNRTASYKLGNVTISKQVTKGCPQGSVAGPTLWNIIISCLIEQLSNIPDLDIIVYADDIMIMLKGHSHSHILYTLQTALQNIEEWCQTQKLEIAQDKTALMPMYIRKRTEYNTHPTVIKWGLTDVSRLKYLGVMLDCKMNWFPHAQFLENKIIRLRNNLIRCSKASWGISYYHLLTMYNHAIFPVVSYAAEAWCQTISRTASIKLTQIQRSFLMFTIKSYKTVSNVAMQAIAGIMPIEQALHLIKDMKTVRRGLPTNAVLPKLKKTELPTRYGGIHPKDNSVTIGNSGTVIPANIQIFTDGSKTEKHVGAGMVAVENSMEIYTEARRLDNDCSVFHAKLLGIQMAVDWIQQQSKDKISHAIHVDSQAALFAIANKRTTQPIAVYIRKKIITLKKSTHISLNWVRGHTGIRGNERADYLAKIAANYKSTIAYNSIPMSRAKQLLENYYTNIWNATYINSEVAHHTKQFIPSIHHRLSISLWPNYIITQFLTNHSCFRTYLHRINKAPSPLCNCPEKSPQTARHLLTECSLYSTDRPCVLTTQTLP</sequence>
<dbReference type="CDD" id="cd01650">
    <property type="entry name" value="RT_nLTR_like"/>
    <property type="match status" value="1"/>
</dbReference>
<dbReference type="SUPFAM" id="SSF56672">
    <property type="entry name" value="DNA/RNA polymerases"/>
    <property type="match status" value="1"/>
</dbReference>